<dbReference type="PROSITE" id="PS00071">
    <property type="entry name" value="GAPDH"/>
    <property type="match status" value="1"/>
</dbReference>
<dbReference type="FunFam" id="3.30.360.10:FF:000002">
    <property type="entry name" value="Glyceraldehyde-3-phosphate dehydrogenase"/>
    <property type="match status" value="1"/>
</dbReference>
<keyword evidence="7" id="KW-0520">NAD</keyword>
<dbReference type="FunFam" id="3.40.50.720:FF:000001">
    <property type="entry name" value="Glyceraldehyde-3-phosphate dehydrogenase"/>
    <property type="match status" value="1"/>
</dbReference>
<evidence type="ECO:0000256" key="4">
    <source>
        <dbReference type="ARBA" id="ARBA00053147"/>
    </source>
</evidence>
<dbReference type="EMBL" id="FFEF01000008">
    <property type="protein sequence ID" value="CWT98647.1"/>
    <property type="molecule type" value="Genomic_DNA"/>
</dbReference>
<dbReference type="Proteomes" id="UP000069876">
    <property type="component" value="Unassembled WGS sequence"/>
</dbReference>
<sequence length="334" mass="35861">MSIKVAINGFGRIGRLALRQIEKAHDIEVVAVNDLTPAEMLLHLFKYDSTQGRFQGTAELKDDAIVVNGKEIKVFANPNPEELPWGELGVDVVLECTGFFTNKTKAEAHIRAGARKVVISAPSGNDVKTVVYGVNQDILDGSETVISAASCTTNCLAPMAAVLQKEFGVVEGLMTTIHAYTGDQNTLDAPHRKGDLRRARAAALNIVPNSTGAAKAIGLVIPELNGKLDGSAQRVPVATGSLTELVSVLERPVTKEEINAAMKAAASESYGYNEDQIVSSDVVGIEYGSLFDATQTRVMTVGGKQLVKTVAWYDNEMSYTCQLVRTLEYFAGKI</sequence>
<evidence type="ECO:0000256" key="7">
    <source>
        <dbReference type="PIRSR" id="PIRSR000149-3"/>
    </source>
</evidence>
<evidence type="ECO:0000256" key="9">
    <source>
        <dbReference type="RuleBase" id="RU000397"/>
    </source>
</evidence>
<dbReference type="InterPro" id="IPR020829">
    <property type="entry name" value="GlycerAld_3-P_DH_cat"/>
</dbReference>
<feature type="binding site" evidence="7">
    <location>
        <position position="315"/>
    </location>
    <ligand>
        <name>NAD(+)</name>
        <dbReference type="ChEBI" id="CHEBI:57540"/>
    </ligand>
</feature>
<name>A0A112QJF1_NEIME</name>
<gene>
    <name evidence="13" type="primary">gap_2</name>
    <name evidence="14" type="synonym">gap</name>
    <name evidence="12" type="synonym">gapB</name>
    <name evidence="14" type="ORF">CNQ34_03970</name>
    <name evidence="12" type="ORF">DE8555_2150</name>
    <name evidence="13" type="ORF">ERS514851_00959</name>
</gene>
<evidence type="ECO:0000256" key="6">
    <source>
        <dbReference type="PIRSR" id="PIRSR000149-2"/>
    </source>
</evidence>
<protein>
    <recommendedName>
        <fullName evidence="10">Glyceraldehyde-3-phosphate dehydrogenase</fullName>
        <ecNumber evidence="10">1.2.1.-</ecNumber>
    </recommendedName>
</protein>
<dbReference type="Pfam" id="PF00044">
    <property type="entry name" value="Gp_dh_N"/>
    <property type="match status" value="1"/>
</dbReference>
<dbReference type="Gene3D" id="3.30.360.10">
    <property type="entry name" value="Dihydrodipicolinate Reductase, domain 2"/>
    <property type="match status" value="1"/>
</dbReference>
<dbReference type="CDD" id="cd05214">
    <property type="entry name" value="GAPDH_I_N"/>
    <property type="match status" value="1"/>
</dbReference>
<organism evidence="13 15">
    <name type="scientific">Neisseria meningitidis</name>
    <dbReference type="NCBI Taxonomy" id="487"/>
    <lineage>
        <taxon>Bacteria</taxon>
        <taxon>Pseudomonadati</taxon>
        <taxon>Pseudomonadota</taxon>
        <taxon>Betaproteobacteria</taxon>
        <taxon>Neisseriales</taxon>
        <taxon>Neisseriaceae</taxon>
        <taxon>Neisseria</taxon>
    </lineage>
</organism>
<feature type="active site" description="Nucleophile" evidence="5">
    <location>
        <position position="151"/>
    </location>
</feature>
<feature type="binding site" evidence="6">
    <location>
        <position position="234"/>
    </location>
    <ligand>
        <name>D-glyceraldehyde 3-phosphate</name>
        <dbReference type="ChEBI" id="CHEBI:59776"/>
    </ligand>
</feature>
<comment type="similarity">
    <text evidence="1 9">Belongs to the glyceraldehyde-3-phosphate dehydrogenase family.</text>
</comment>
<proteinExistence type="inferred from homology"/>
<dbReference type="SMART" id="SM00846">
    <property type="entry name" value="Gp_dh_N"/>
    <property type="match status" value="1"/>
</dbReference>
<feature type="domain" description="Glyceraldehyde 3-phosphate dehydrogenase NAD(P) binding" evidence="11">
    <location>
        <begin position="3"/>
        <end position="151"/>
    </location>
</feature>
<evidence type="ECO:0000256" key="1">
    <source>
        <dbReference type="ARBA" id="ARBA00007406"/>
    </source>
</evidence>
<evidence type="ECO:0000259" key="11">
    <source>
        <dbReference type="SMART" id="SM00846"/>
    </source>
</evidence>
<reference evidence="14" key="4">
    <citation type="submission" date="2017-09" db="EMBL/GenBank/DDBJ databases">
        <authorList>
            <person name="Kretz C."/>
            <person name="Retchless A."/>
            <person name="Wang X."/>
        </authorList>
    </citation>
    <scope>NUCLEOTIDE SEQUENCE</scope>
    <source>
        <strain evidence="14">M26503</strain>
    </source>
</reference>
<dbReference type="GO" id="GO:0006006">
    <property type="term" value="P:glucose metabolic process"/>
    <property type="evidence" value="ECO:0007669"/>
    <property type="project" value="InterPro"/>
</dbReference>
<feature type="binding site" evidence="7">
    <location>
        <position position="120"/>
    </location>
    <ligand>
        <name>NAD(+)</name>
        <dbReference type="ChEBI" id="CHEBI:57540"/>
    </ligand>
</feature>
<reference evidence="14 17" key="3">
    <citation type="journal article" date="2017" name="Clin. Infect. Dis.">
        <title>Increased Risk for Meningococcal Disease among Men who have Sex with Men in the United States, 2012-2015.</title>
        <authorList>
            <person name="Folaranmi T.A."/>
            <person name="Kretz C.B."/>
            <person name="Kamiya H."/>
            <person name="MacNeil J.R."/>
            <person name="Whaley M.J."/>
            <person name="Blain A."/>
            <person name="Antwi M."/>
            <person name="Dorsinville M."/>
            <person name="Pacilli M."/>
            <person name="Smith S."/>
            <person name="Civen R."/>
            <person name="Ngo V."/>
            <person name="Winter K."/>
            <person name="Harriman K."/>
            <person name="Wang X."/>
            <person name="Bowen V.B."/>
            <person name="Patel M."/>
            <person name="Martin S."/>
            <person name="Misegades L."/>
            <person name="Meyer S.A."/>
        </authorList>
    </citation>
    <scope>NUCLEOTIDE SEQUENCE [LARGE SCALE GENOMIC DNA]</scope>
    <source>
        <strain evidence="14 17">M26503</strain>
    </source>
</reference>
<dbReference type="PIRSF" id="PIRSF000149">
    <property type="entry name" value="GAP_DH"/>
    <property type="match status" value="1"/>
</dbReference>
<dbReference type="EMBL" id="CP012393">
    <property type="protein sequence ID" value="ANW92679.1"/>
    <property type="molecule type" value="Genomic_DNA"/>
</dbReference>
<dbReference type="InterPro" id="IPR020830">
    <property type="entry name" value="GlycerAld_3-P_DH_AS"/>
</dbReference>
<feature type="binding site" evidence="6">
    <location>
        <begin position="150"/>
        <end position="152"/>
    </location>
    <ligand>
        <name>D-glyceraldehyde 3-phosphate</name>
        <dbReference type="ChEBI" id="CHEBI:59776"/>
    </ligand>
</feature>
<dbReference type="RefSeq" id="WP_002221748.1">
    <property type="nucleotide sequence ID" value="NZ_CP009418.1"/>
</dbReference>
<dbReference type="GO" id="GO:0050661">
    <property type="term" value="F:NADP binding"/>
    <property type="evidence" value="ECO:0007669"/>
    <property type="project" value="InterPro"/>
</dbReference>
<feature type="binding site" evidence="7">
    <location>
        <position position="34"/>
    </location>
    <ligand>
        <name>NAD(+)</name>
        <dbReference type="ChEBI" id="CHEBI:57540"/>
    </ligand>
</feature>
<dbReference type="Gene3D" id="3.40.50.720">
    <property type="entry name" value="NAD(P)-binding Rossmann-like Domain"/>
    <property type="match status" value="1"/>
</dbReference>
<evidence type="ECO:0000313" key="17">
    <source>
        <dbReference type="Proteomes" id="UP000217930"/>
    </source>
</evidence>
<dbReference type="PRINTS" id="PR00078">
    <property type="entry name" value="G3PDHDRGNASE"/>
</dbReference>
<dbReference type="InterPro" id="IPR020831">
    <property type="entry name" value="GlycerAld/Erythrose_P_DH"/>
</dbReference>
<dbReference type="PANTHER" id="PTHR43148">
    <property type="entry name" value="GLYCERALDEHYDE-3-PHOSPHATE DEHYDROGENASE 2"/>
    <property type="match status" value="1"/>
</dbReference>
<evidence type="ECO:0000256" key="3">
    <source>
        <dbReference type="ARBA" id="ARBA00023002"/>
    </source>
</evidence>
<dbReference type="AlphaFoldDB" id="A0A112QJF1"/>
<dbReference type="CDD" id="cd18126">
    <property type="entry name" value="GAPDH_I_C"/>
    <property type="match status" value="1"/>
</dbReference>
<dbReference type="EMBL" id="NTLY01000002">
    <property type="protein sequence ID" value="PBJ87159.1"/>
    <property type="molecule type" value="Genomic_DNA"/>
</dbReference>
<feature type="binding site" evidence="6">
    <location>
        <begin position="211"/>
        <end position="212"/>
    </location>
    <ligand>
        <name>D-glyceraldehyde 3-phosphate</name>
        <dbReference type="ChEBI" id="CHEBI:59776"/>
    </ligand>
</feature>
<feature type="binding site" evidence="6">
    <location>
        <position position="181"/>
    </location>
    <ligand>
        <name>D-glyceraldehyde 3-phosphate</name>
        <dbReference type="ChEBI" id="CHEBI:59776"/>
    </ligand>
</feature>
<evidence type="ECO:0000256" key="10">
    <source>
        <dbReference type="RuleBase" id="RU361160"/>
    </source>
</evidence>
<accession>A0A112QJF1</accession>
<evidence type="ECO:0000313" key="12">
    <source>
        <dbReference type="EMBL" id="ANW92679.1"/>
    </source>
</evidence>
<evidence type="ECO:0000313" key="14">
    <source>
        <dbReference type="EMBL" id="PBJ87159.1"/>
    </source>
</evidence>
<comment type="function">
    <text evidence="4">Could be involved in carbon fixation as a component of the Calvin cycle. Catalyzes the oxidative phosphorylation of glyceraldehyde 3-phosphate (G3P) to 1,3-bisphosphoglycerate (BPG) using the cofactor NAD. The first reaction step involves the formation of a hemiacetal intermediate between G3P and a cysteine residue, and this hemiacetal intermediate is then oxidized to a thioester, with concomitant reduction of NAD to NADH. The reduced NADH is then exchanged with the second NAD, and the thioester is attacked by a nucleophilic inorganic phosphate to produce BPG.</text>
</comment>
<evidence type="ECO:0000256" key="2">
    <source>
        <dbReference type="ARBA" id="ARBA00011881"/>
    </source>
</evidence>
<dbReference type="Proteomes" id="UP000092966">
    <property type="component" value="Chromosome"/>
</dbReference>
<dbReference type="GO" id="GO:0051287">
    <property type="term" value="F:NAD binding"/>
    <property type="evidence" value="ECO:0007669"/>
    <property type="project" value="InterPro"/>
</dbReference>
<evidence type="ECO:0000256" key="8">
    <source>
        <dbReference type="PIRSR" id="PIRSR000149-4"/>
    </source>
</evidence>
<keyword evidence="7" id="KW-0547">Nucleotide-binding</keyword>
<dbReference type="SUPFAM" id="SSF51735">
    <property type="entry name" value="NAD(P)-binding Rossmann-fold domains"/>
    <property type="match status" value="1"/>
</dbReference>
<feature type="binding site" evidence="7">
    <location>
        <begin position="12"/>
        <end position="13"/>
    </location>
    <ligand>
        <name>NAD(+)</name>
        <dbReference type="ChEBI" id="CHEBI:57540"/>
    </ligand>
</feature>
<evidence type="ECO:0000313" key="15">
    <source>
        <dbReference type="Proteomes" id="UP000069876"/>
    </source>
</evidence>
<dbReference type="GO" id="GO:0016620">
    <property type="term" value="F:oxidoreductase activity, acting on the aldehyde or oxo group of donors, NAD or NADP as acceptor"/>
    <property type="evidence" value="ECO:0007669"/>
    <property type="project" value="InterPro"/>
</dbReference>
<comment type="subunit">
    <text evidence="2">Homotetramer.</text>
</comment>
<keyword evidence="3 10" id="KW-0560">Oxidoreductase</keyword>
<evidence type="ECO:0000313" key="16">
    <source>
        <dbReference type="Proteomes" id="UP000092966"/>
    </source>
</evidence>
<feature type="site" description="Activates thiol group during catalysis" evidence="8">
    <location>
        <position position="178"/>
    </location>
</feature>
<evidence type="ECO:0000313" key="13">
    <source>
        <dbReference type="EMBL" id="CWT98647.1"/>
    </source>
</evidence>
<dbReference type="Proteomes" id="UP000217930">
    <property type="component" value="Unassembled WGS sequence"/>
</dbReference>
<dbReference type="InterPro" id="IPR006424">
    <property type="entry name" value="Glyceraldehyde-3-P_DH_1"/>
</dbReference>
<evidence type="ECO:0000256" key="5">
    <source>
        <dbReference type="PIRSR" id="PIRSR000149-1"/>
    </source>
</evidence>
<dbReference type="Pfam" id="PF02800">
    <property type="entry name" value="Gp_dh_C"/>
    <property type="match status" value="1"/>
</dbReference>
<dbReference type="SUPFAM" id="SSF55347">
    <property type="entry name" value="Glyceraldehyde-3-phosphate dehydrogenase-like, C-terminal domain"/>
    <property type="match status" value="1"/>
</dbReference>
<reference evidence="12 16" key="1">
    <citation type="submission" date="2015-07" db="EMBL/GenBank/DDBJ databases">
        <title>Comparative genome sequencing reveals within-host evolution of Neisseria meningitidis during.</title>
        <authorList>
            <person name="Klughammer J."/>
            <person name="Dittrich M."/>
            <person name="Mueller T."/>
            <person name="Blom J."/>
            <person name="Goesmann A."/>
            <person name="Vogel U."/>
            <person name="Frosch M."/>
            <person name="Bock C."/>
            <person name="Schoen C."/>
        </authorList>
    </citation>
    <scope>NUCLEOTIDE SEQUENCE [LARGE SCALE GENOMIC DNA]</scope>
    <source>
        <strain evidence="12 16">DE8555</strain>
    </source>
</reference>
<dbReference type="EC" id="1.2.1.-" evidence="10"/>
<dbReference type="InterPro" id="IPR036291">
    <property type="entry name" value="NAD(P)-bd_dom_sf"/>
</dbReference>
<reference evidence="13 15" key="2">
    <citation type="submission" date="2016-02" db="EMBL/GenBank/DDBJ databases">
        <authorList>
            <consortium name="Pathogen Informatics"/>
        </authorList>
    </citation>
    <scope>NUCLEOTIDE SEQUENCE [LARGE SCALE GENOMIC DNA]</scope>
    <source>
        <strain evidence="13 15">2842STDY5881531</strain>
    </source>
</reference>
<dbReference type="InterPro" id="IPR020828">
    <property type="entry name" value="GlycerAld_3-P_DH_NAD(P)-bd"/>
</dbReference>
<dbReference type="NCBIfam" id="TIGR01534">
    <property type="entry name" value="GAPDH-I"/>
    <property type="match status" value="1"/>
</dbReference>